<dbReference type="InterPro" id="IPR036691">
    <property type="entry name" value="Endo/exonu/phosph_ase_sf"/>
</dbReference>
<dbReference type="Gene3D" id="3.60.10.10">
    <property type="entry name" value="Endonuclease/exonuclease/phosphatase"/>
    <property type="match status" value="1"/>
</dbReference>
<sequence>MTASRRSLLTTASIRWLVGLLLVVGCKPASSPVAKPESVAEPAKTNVESVVPTDSATADSEPSFRPSADPIVIDGALNEVDWDSLVGKRVVVRGDLTIVDTYNLIRRGQVDVARERLYVPTSIVDPNDKDPKLNSYEGGNNVAQVTQAQKRNDTATITLDDGSAEQNIFPPKLFPNLGGDLPTVRLGSTIKDVSGKVVLAGSKLLLVADQPLNWAPAPRPPRPNVGNAEVTVASFNVLNYFTTIDDGNNNARGADSYAELQRQEAKIVSAMIALKADVIGLMELENNLDAEQRLVDALNQAIGQEIFRGCGLPDGFAKAPGGNDAIRVGMIYRSDRVSTIGDVTMIRDDAFGVARTPIVQTFQAVSGQAVSGGDPFTVVVNHFKSKGGASNASKANQNKGDGQGAYNASRRAQSLAIAGFVRSLRVDKQEPRVLIIGDLNAYQQEDPVDALRAMGLIDLHEHQRSTDSPETDSGNYSYVYYGQAGSLDHAFATPALANSVTGVAAWHINADEPRSLDYNQEYNPSELFREDPYRSSDHDPVLIGIGD</sequence>
<dbReference type="EMBL" id="JAJKFW010000020">
    <property type="protein sequence ID" value="MCC9642437.1"/>
    <property type="molecule type" value="Genomic_DNA"/>
</dbReference>
<dbReference type="CDD" id="cd10283">
    <property type="entry name" value="MnuA_DNase1-like"/>
    <property type="match status" value="1"/>
</dbReference>
<evidence type="ECO:0000313" key="3">
    <source>
        <dbReference type="EMBL" id="MCC9642437.1"/>
    </source>
</evidence>
<dbReference type="NCBIfam" id="NF033681">
    <property type="entry name" value="ExeM_NucH_DNase"/>
    <property type="match status" value="1"/>
</dbReference>
<gene>
    <name evidence="3" type="ORF">LOC71_09140</name>
</gene>
<dbReference type="SUPFAM" id="SSF56219">
    <property type="entry name" value="DNase I-like"/>
    <property type="match status" value="1"/>
</dbReference>
<dbReference type="InterPro" id="IPR047971">
    <property type="entry name" value="ExeM-like"/>
</dbReference>
<keyword evidence="3" id="KW-0378">Hydrolase</keyword>
<protein>
    <submittedName>
        <fullName evidence="3">ExeM/NucH family extracellular endonuclease</fullName>
    </submittedName>
</protein>
<organism evidence="3 4">
    <name type="scientific">Rhodopirellula halodulae</name>
    <dbReference type="NCBI Taxonomy" id="2894198"/>
    <lineage>
        <taxon>Bacteria</taxon>
        <taxon>Pseudomonadati</taxon>
        <taxon>Planctomycetota</taxon>
        <taxon>Planctomycetia</taxon>
        <taxon>Pirellulales</taxon>
        <taxon>Pirellulaceae</taxon>
        <taxon>Rhodopirellula</taxon>
    </lineage>
</organism>
<feature type="region of interest" description="Disordered" evidence="1">
    <location>
        <begin position="32"/>
        <end position="67"/>
    </location>
</feature>
<dbReference type="GO" id="GO:0004519">
    <property type="term" value="F:endonuclease activity"/>
    <property type="evidence" value="ECO:0007669"/>
    <property type="project" value="UniProtKB-KW"/>
</dbReference>
<keyword evidence="3" id="KW-0540">Nuclease</keyword>
<accession>A0ABS8NFW1</accession>
<feature type="compositionally biased region" description="Polar residues" evidence="1">
    <location>
        <begin position="388"/>
        <end position="400"/>
    </location>
</feature>
<feature type="region of interest" description="Disordered" evidence="1">
    <location>
        <begin position="387"/>
        <end position="406"/>
    </location>
</feature>
<keyword evidence="3" id="KW-0255">Endonuclease</keyword>
<dbReference type="Proteomes" id="UP001430306">
    <property type="component" value="Unassembled WGS sequence"/>
</dbReference>
<feature type="domain" description="Endonuclease/exonuclease/phosphatase" evidence="2">
    <location>
        <begin position="234"/>
        <end position="538"/>
    </location>
</feature>
<evidence type="ECO:0000313" key="4">
    <source>
        <dbReference type="Proteomes" id="UP001430306"/>
    </source>
</evidence>
<comment type="caution">
    <text evidence="3">The sequence shown here is derived from an EMBL/GenBank/DDBJ whole genome shotgun (WGS) entry which is preliminary data.</text>
</comment>
<reference evidence="3" key="1">
    <citation type="submission" date="2021-11" db="EMBL/GenBank/DDBJ databases">
        <title>Genome sequence.</title>
        <authorList>
            <person name="Sun Q."/>
        </authorList>
    </citation>
    <scope>NUCLEOTIDE SEQUENCE</scope>
    <source>
        <strain evidence="3">JC740</strain>
    </source>
</reference>
<feature type="compositionally biased region" description="Polar residues" evidence="1">
    <location>
        <begin position="46"/>
        <end position="60"/>
    </location>
</feature>
<dbReference type="RefSeq" id="WP_230273244.1">
    <property type="nucleotide sequence ID" value="NZ_JAJKFW010000020.1"/>
</dbReference>
<dbReference type="InterPro" id="IPR005135">
    <property type="entry name" value="Endo/exonuclease/phosphatase"/>
</dbReference>
<dbReference type="Pfam" id="PF03372">
    <property type="entry name" value="Exo_endo_phos"/>
    <property type="match status" value="1"/>
</dbReference>
<evidence type="ECO:0000259" key="2">
    <source>
        <dbReference type="Pfam" id="PF03372"/>
    </source>
</evidence>
<name>A0ABS8NFW1_9BACT</name>
<dbReference type="PROSITE" id="PS51257">
    <property type="entry name" value="PROKAR_LIPOPROTEIN"/>
    <property type="match status" value="1"/>
</dbReference>
<keyword evidence="4" id="KW-1185">Reference proteome</keyword>
<evidence type="ECO:0000256" key="1">
    <source>
        <dbReference type="SAM" id="MobiDB-lite"/>
    </source>
</evidence>
<dbReference type="PANTHER" id="PTHR42834">
    <property type="entry name" value="ENDONUCLEASE/EXONUCLEASE/PHOSPHATASE FAMILY PROTEIN (AFU_ORTHOLOGUE AFUA_3G09210)"/>
    <property type="match status" value="1"/>
</dbReference>
<proteinExistence type="predicted"/>
<dbReference type="PANTHER" id="PTHR42834:SF1">
    <property type="entry name" value="ENDONUCLEASE_EXONUCLEASE_PHOSPHATASE FAMILY PROTEIN (AFU_ORTHOLOGUE AFUA_3G09210)"/>
    <property type="match status" value="1"/>
</dbReference>